<evidence type="ECO:0000256" key="1">
    <source>
        <dbReference type="ARBA" id="ARBA00023015"/>
    </source>
</evidence>
<keyword evidence="2" id="KW-0238">DNA-binding</keyword>
<feature type="domain" description="HTH arsR-type" evidence="4">
    <location>
        <begin position="1"/>
        <end position="102"/>
    </location>
</feature>
<evidence type="ECO:0000313" key="6">
    <source>
        <dbReference type="Proteomes" id="UP001501176"/>
    </source>
</evidence>
<evidence type="ECO:0000256" key="2">
    <source>
        <dbReference type="ARBA" id="ARBA00023125"/>
    </source>
</evidence>
<dbReference type="InterPro" id="IPR051081">
    <property type="entry name" value="HTH_MetalResp_TranReg"/>
</dbReference>
<protein>
    <submittedName>
        <fullName evidence="5">Metalloregulator ArsR/SmtB family transcription factor</fullName>
    </submittedName>
</protein>
<keyword evidence="1" id="KW-0805">Transcription regulation</keyword>
<dbReference type="CDD" id="cd00090">
    <property type="entry name" value="HTH_ARSR"/>
    <property type="match status" value="1"/>
</dbReference>
<organism evidence="5 6">
    <name type="scientific">Castellaniella daejeonensis</name>
    <dbReference type="NCBI Taxonomy" id="659013"/>
    <lineage>
        <taxon>Bacteria</taxon>
        <taxon>Pseudomonadati</taxon>
        <taxon>Pseudomonadota</taxon>
        <taxon>Betaproteobacteria</taxon>
        <taxon>Burkholderiales</taxon>
        <taxon>Alcaligenaceae</taxon>
        <taxon>Castellaniella</taxon>
    </lineage>
</organism>
<evidence type="ECO:0000259" key="4">
    <source>
        <dbReference type="PROSITE" id="PS50987"/>
    </source>
</evidence>
<dbReference type="PANTHER" id="PTHR33154:SF33">
    <property type="entry name" value="TRANSCRIPTIONAL REPRESSOR SDPR"/>
    <property type="match status" value="1"/>
</dbReference>
<dbReference type="Gene3D" id="1.10.10.10">
    <property type="entry name" value="Winged helix-like DNA-binding domain superfamily/Winged helix DNA-binding domain"/>
    <property type="match status" value="1"/>
</dbReference>
<dbReference type="InterPro" id="IPR036390">
    <property type="entry name" value="WH_DNA-bd_sf"/>
</dbReference>
<reference evidence="6" key="1">
    <citation type="journal article" date="2019" name="Int. J. Syst. Evol. Microbiol.">
        <title>The Global Catalogue of Microorganisms (GCM) 10K type strain sequencing project: providing services to taxonomists for standard genome sequencing and annotation.</title>
        <authorList>
            <consortium name="The Broad Institute Genomics Platform"/>
            <consortium name="The Broad Institute Genome Sequencing Center for Infectious Disease"/>
            <person name="Wu L."/>
            <person name="Ma J."/>
        </authorList>
    </citation>
    <scope>NUCLEOTIDE SEQUENCE [LARGE SCALE GENOMIC DNA]</scope>
    <source>
        <strain evidence="6">JCM 16240</strain>
    </source>
</reference>
<dbReference type="SUPFAM" id="SSF46785">
    <property type="entry name" value="Winged helix' DNA-binding domain"/>
    <property type="match status" value="1"/>
</dbReference>
<dbReference type="RefSeq" id="WP_325123933.1">
    <property type="nucleotide sequence ID" value="NZ_BAAAFN010000010.1"/>
</dbReference>
<dbReference type="SMART" id="SM00418">
    <property type="entry name" value="HTH_ARSR"/>
    <property type="match status" value="1"/>
</dbReference>
<dbReference type="EMBL" id="BAAAFN010000010">
    <property type="protein sequence ID" value="GAA0225637.1"/>
    <property type="molecule type" value="Genomic_DNA"/>
</dbReference>
<name>A0ABP3D7W7_9BURK</name>
<dbReference type="InterPro" id="IPR011991">
    <property type="entry name" value="ArsR-like_HTH"/>
</dbReference>
<keyword evidence="6" id="KW-1185">Reference proteome</keyword>
<evidence type="ECO:0000313" key="5">
    <source>
        <dbReference type="EMBL" id="GAA0225637.1"/>
    </source>
</evidence>
<proteinExistence type="predicted"/>
<dbReference type="PANTHER" id="PTHR33154">
    <property type="entry name" value="TRANSCRIPTIONAL REGULATOR, ARSR FAMILY"/>
    <property type="match status" value="1"/>
</dbReference>
<keyword evidence="3" id="KW-0804">Transcription</keyword>
<sequence length="102" mass="11163">MNLDLDLALKALDNPHRRTVLSAMRDPRRHFKPAAGIDPVADGVCVLQIADLLGVNQSTASTYMSILRDAGLVSVSRIGKYTLYKRNEQSVTEVAAAIVREL</sequence>
<comment type="caution">
    <text evidence="5">The sequence shown here is derived from an EMBL/GenBank/DDBJ whole genome shotgun (WGS) entry which is preliminary data.</text>
</comment>
<accession>A0ABP3D7W7</accession>
<dbReference type="PROSITE" id="PS50987">
    <property type="entry name" value="HTH_ARSR_2"/>
    <property type="match status" value="1"/>
</dbReference>
<dbReference type="Proteomes" id="UP001501176">
    <property type="component" value="Unassembled WGS sequence"/>
</dbReference>
<dbReference type="InterPro" id="IPR036388">
    <property type="entry name" value="WH-like_DNA-bd_sf"/>
</dbReference>
<evidence type="ECO:0000256" key="3">
    <source>
        <dbReference type="ARBA" id="ARBA00023163"/>
    </source>
</evidence>
<dbReference type="InterPro" id="IPR001845">
    <property type="entry name" value="HTH_ArsR_DNA-bd_dom"/>
</dbReference>
<gene>
    <name evidence="5" type="ORF">GCM10009125_13200</name>
</gene>
<dbReference type="Pfam" id="PF01022">
    <property type="entry name" value="HTH_5"/>
    <property type="match status" value="1"/>
</dbReference>